<dbReference type="GeneID" id="93577538"/>
<sequence length="91" mass="10178">MVIRLAFLPSPLSFSPLSLVLFSGWETRDGCQTLLALVGQKPWFWSCASIVSLQVCVVPKKVSLEIPCPRLEEGDTYRFVKIRHPPIHSPG</sequence>
<dbReference type="RefSeq" id="XP_067478117.1">
    <property type="nucleotide sequence ID" value="XM_067625050.1"/>
</dbReference>
<gene>
    <name evidence="1" type="ORF">ASPBRDRAFT_43731</name>
</gene>
<evidence type="ECO:0000313" key="2">
    <source>
        <dbReference type="Proteomes" id="UP000184499"/>
    </source>
</evidence>
<dbReference type="AlphaFoldDB" id="A0A1L9UGQ8"/>
<dbReference type="EMBL" id="KV878685">
    <property type="protein sequence ID" value="OJJ70869.1"/>
    <property type="molecule type" value="Genomic_DNA"/>
</dbReference>
<reference evidence="2" key="1">
    <citation type="journal article" date="2017" name="Genome Biol.">
        <title>Comparative genomics reveals high biological diversity and specific adaptations in the industrially and medically important fungal genus Aspergillus.</title>
        <authorList>
            <person name="de Vries R.P."/>
            <person name="Riley R."/>
            <person name="Wiebenga A."/>
            <person name="Aguilar-Osorio G."/>
            <person name="Amillis S."/>
            <person name="Uchima C.A."/>
            <person name="Anderluh G."/>
            <person name="Asadollahi M."/>
            <person name="Askin M."/>
            <person name="Barry K."/>
            <person name="Battaglia E."/>
            <person name="Bayram O."/>
            <person name="Benocci T."/>
            <person name="Braus-Stromeyer S.A."/>
            <person name="Caldana C."/>
            <person name="Canovas D."/>
            <person name="Cerqueira G.C."/>
            <person name="Chen F."/>
            <person name="Chen W."/>
            <person name="Choi C."/>
            <person name="Clum A."/>
            <person name="Dos Santos R.A."/>
            <person name="Damasio A.R."/>
            <person name="Diallinas G."/>
            <person name="Emri T."/>
            <person name="Fekete E."/>
            <person name="Flipphi M."/>
            <person name="Freyberg S."/>
            <person name="Gallo A."/>
            <person name="Gournas C."/>
            <person name="Habgood R."/>
            <person name="Hainaut M."/>
            <person name="Harispe M.L."/>
            <person name="Henrissat B."/>
            <person name="Hilden K.S."/>
            <person name="Hope R."/>
            <person name="Hossain A."/>
            <person name="Karabika E."/>
            <person name="Karaffa L."/>
            <person name="Karanyi Z."/>
            <person name="Krasevec N."/>
            <person name="Kuo A."/>
            <person name="Kusch H."/>
            <person name="LaButti K."/>
            <person name="Lagendijk E.L."/>
            <person name="Lapidus A."/>
            <person name="Levasseur A."/>
            <person name="Lindquist E."/>
            <person name="Lipzen A."/>
            <person name="Logrieco A.F."/>
            <person name="MacCabe A."/>
            <person name="Maekelae M.R."/>
            <person name="Malavazi I."/>
            <person name="Melin P."/>
            <person name="Meyer V."/>
            <person name="Mielnichuk N."/>
            <person name="Miskei M."/>
            <person name="Molnar A.P."/>
            <person name="Mule G."/>
            <person name="Ngan C.Y."/>
            <person name="Orejas M."/>
            <person name="Orosz E."/>
            <person name="Ouedraogo J.P."/>
            <person name="Overkamp K.M."/>
            <person name="Park H.-S."/>
            <person name="Perrone G."/>
            <person name="Piumi F."/>
            <person name="Punt P.J."/>
            <person name="Ram A.F."/>
            <person name="Ramon A."/>
            <person name="Rauscher S."/>
            <person name="Record E."/>
            <person name="Riano-Pachon D.M."/>
            <person name="Robert V."/>
            <person name="Roehrig J."/>
            <person name="Ruller R."/>
            <person name="Salamov A."/>
            <person name="Salih N.S."/>
            <person name="Samson R.A."/>
            <person name="Sandor E."/>
            <person name="Sanguinetti M."/>
            <person name="Schuetze T."/>
            <person name="Sepcic K."/>
            <person name="Shelest E."/>
            <person name="Sherlock G."/>
            <person name="Sophianopoulou V."/>
            <person name="Squina F.M."/>
            <person name="Sun H."/>
            <person name="Susca A."/>
            <person name="Todd R.B."/>
            <person name="Tsang A."/>
            <person name="Unkles S.E."/>
            <person name="van de Wiele N."/>
            <person name="van Rossen-Uffink D."/>
            <person name="Oliveira J.V."/>
            <person name="Vesth T.C."/>
            <person name="Visser J."/>
            <person name="Yu J.-H."/>
            <person name="Zhou M."/>
            <person name="Andersen M.R."/>
            <person name="Archer D.B."/>
            <person name="Baker S.E."/>
            <person name="Benoit I."/>
            <person name="Brakhage A.A."/>
            <person name="Braus G.H."/>
            <person name="Fischer R."/>
            <person name="Frisvad J.C."/>
            <person name="Goldman G.H."/>
            <person name="Houbraken J."/>
            <person name="Oakley B."/>
            <person name="Pocsi I."/>
            <person name="Scazzocchio C."/>
            <person name="Seiboth B."/>
            <person name="vanKuyk P.A."/>
            <person name="Wortman J."/>
            <person name="Dyer P.S."/>
            <person name="Grigoriev I.V."/>
        </authorList>
    </citation>
    <scope>NUCLEOTIDE SEQUENCE [LARGE SCALE GENOMIC DNA]</scope>
    <source>
        <strain evidence="2">CBS 101740 / IMI 381727 / IBT 21946</strain>
    </source>
</reference>
<evidence type="ECO:0000313" key="1">
    <source>
        <dbReference type="EMBL" id="OJJ70869.1"/>
    </source>
</evidence>
<protein>
    <submittedName>
        <fullName evidence="1">Uncharacterized protein</fullName>
    </submittedName>
</protein>
<organism evidence="1 2">
    <name type="scientific">Aspergillus brasiliensis (strain CBS 101740 / IMI 381727 / IBT 21946)</name>
    <dbReference type="NCBI Taxonomy" id="767769"/>
    <lineage>
        <taxon>Eukaryota</taxon>
        <taxon>Fungi</taxon>
        <taxon>Dikarya</taxon>
        <taxon>Ascomycota</taxon>
        <taxon>Pezizomycotina</taxon>
        <taxon>Eurotiomycetes</taxon>
        <taxon>Eurotiomycetidae</taxon>
        <taxon>Eurotiales</taxon>
        <taxon>Aspergillaceae</taxon>
        <taxon>Aspergillus</taxon>
        <taxon>Aspergillus subgen. Circumdati</taxon>
    </lineage>
</organism>
<accession>A0A1L9UGQ8</accession>
<keyword evidence="2" id="KW-1185">Reference proteome</keyword>
<proteinExistence type="predicted"/>
<dbReference type="VEuPathDB" id="FungiDB:ASPBRDRAFT_43731"/>
<name>A0A1L9UGQ8_ASPBC</name>
<dbReference type="Proteomes" id="UP000184499">
    <property type="component" value="Unassembled WGS sequence"/>
</dbReference>